<feature type="region of interest" description="Disordered" evidence="1">
    <location>
        <begin position="124"/>
        <end position="172"/>
    </location>
</feature>
<feature type="region of interest" description="Disordered" evidence="1">
    <location>
        <begin position="1"/>
        <end position="23"/>
    </location>
</feature>
<evidence type="ECO:0000313" key="4">
    <source>
        <dbReference type="Proteomes" id="UP000287188"/>
    </source>
</evidence>
<dbReference type="InterPro" id="IPR002611">
    <property type="entry name" value="IstB_ATP-bd"/>
</dbReference>
<dbReference type="EMBL" id="BIFS01000001">
    <property type="protein sequence ID" value="GCE19344.1"/>
    <property type="molecule type" value="Genomic_DNA"/>
</dbReference>
<dbReference type="PANTHER" id="PTHR30050:SF4">
    <property type="entry name" value="ATP-BINDING PROTEIN RV3427C IN INSERTION SEQUENCE-RELATED"/>
    <property type="match status" value="1"/>
</dbReference>
<dbReference type="AlphaFoldDB" id="A0A402AJW2"/>
<feature type="compositionally biased region" description="Pro residues" evidence="1">
    <location>
        <begin position="153"/>
        <end position="164"/>
    </location>
</feature>
<dbReference type="CDD" id="cd00009">
    <property type="entry name" value="AAA"/>
    <property type="match status" value="1"/>
</dbReference>
<reference evidence="4" key="1">
    <citation type="submission" date="2018-12" db="EMBL/GenBank/DDBJ databases">
        <title>Tengunoibacter tsumagoiensis gen. nov., sp. nov., Dictyobacter kobayashii sp. nov., D. alpinus sp. nov., and D. joshuensis sp. nov. and description of Dictyobacteraceae fam. nov. within the order Ktedonobacterales isolated from Tengu-no-mugimeshi.</title>
        <authorList>
            <person name="Wang C.M."/>
            <person name="Zheng Y."/>
            <person name="Sakai Y."/>
            <person name="Toyoda A."/>
            <person name="Minakuchi Y."/>
            <person name="Abe K."/>
            <person name="Yokota A."/>
            <person name="Yabe S."/>
        </authorList>
    </citation>
    <scope>NUCLEOTIDE SEQUENCE [LARGE SCALE GENOMIC DNA]</scope>
    <source>
        <strain evidence="4">Uno11</strain>
    </source>
</reference>
<gene>
    <name evidence="3" type="ORF">KDK_31440</name>
</gene>
<dbReference type="PANTHER" id="PTHR30050">
    <property type="entry name" value="CHROMOSOMAL REPLICATION INITIATOR PROTEIN DNAA"/>
    <property type="match status" value="1"/>
</dbReference>
<dbReference type="InterPro" id="IPR003593">
    <property type="entry name" value="AAA+_ATPase"/>
</dbReference>
<dbReference type="SUPFAM" id="SSF52540">
    <property type="entry name" value="P-loop containing nucleoside triphosphate hydrolases"/>
    <property type="match status" value="1"/>
</dbReference>
<evidence type="ECO:0000259" key="2">
    <source>
        <dbReference type="SMART" id="SM00382"/>
    </source>
</evidence>
<comment type="caution">
    <text evidence="3">The sequence shown here is derived from an EMBL/GenBank/DDBJ whole genome shotgun (WGS) entry which is preliminary data.</text>
</comment>
<protein>
    <recommendedName>
        <fullName evidence="2">AAA+ ATPase domain-containing protein</fullName>
    </recommendedName>
</protein>
<dbReference type="GO" id="GO:0005524">
    <property type="term" value="F:ATP binding"/>
    <property type="evidence" value="ECO:0007669"/>
    <property type="project" value="InterPro"/>
</dbReference>
<dbReference type="InterPro" id="IPR027417">
    <property type="entry name" value="P-loop_NTPase"/>
</dbReference>
<evidence type="ECO:0000313" key="3">
    <source>
        <dbReference type="EMBL" id="GCE19344.1"/>
    </source>
</evidence>
<accession>A0A402AJW2</accession>
<dbReference type="GO" id="GO:0006260">
    <property type="term" value="P:DNA replication"/>
    <property type="evidence" value="ECO:0007669"/>
    <property type="project" value="TreeGrafter"/>
</dbReference>
<evidence type="ECO:0000256" key="1">
    <source>
        <dbReference type="SAM" id="MobiDB-lite"/>
    </source>
</evidence>
<dbReference type="SMART" id="SM00382">
    <property type="entry name" value="AAA"/>
    <property type="match status" value="1"/>
</dbReference>
<keyword evidence="4" id="KW-1185">Reference proteome</keyword>
<dbReference type="Proteomes" id="UP000287188">
    <property type="component" value="Unassembled WGS sequence"/>
</dbReference>
<dbReference type="Gene3D" id="3.40.50.300">
    <property type="entry name" value="P-loop containing nucleotide triphosphate hydrolases"/>
    <property type="match status" value="1"/>
</dbReference>
<feature type="region of interest" description="Disordered" evidence="1">
    <location>
        <begin position="52"/>
        <end position="88"/>
    </location>
</feature>
<proteinExistence type="predicted"/>
<sequence>MQPRPTSDYHPIHTSDAYTPNPRADVVEEWEENGLTYGDWEQEGGEYIYEDEEVEVYDEPAPSTYQPPTYRQRPHSEVESPSRGSRNLHDTRLASAIASQQARAQEMPIPQRITQPLNPHAVSGMVRGERSPLTRPGLSTSSRYLKPVRQETMPPPQEVPPPTTNTPVIDKGTCPRCRGAGFLRADVPFGHPNFGKPIACECKEFERKEKRRQQLRTMSNMDAFRNQSFRSFTLHTPGVQEAYDAATNFAQNPEGWLVLVGPNGCGKTHLAAAIANLSLDSGAVVLFEAVPDLLDHLRAAFAPTANEVYDQLFSKMREAELLVLDDLGSQQSSSWANEKLFQLLNYRYNLSMPTVITANPKGLQGIDDRIRSRLSDVSLVTQINMDRARDHRPHNVRKR</sequence>
<feature type="domain" description="AAA+ ATPase" evidence="2">
    <location>
        <begin position="253"/>
        <end position="384"/>
    </location>
</feature>
<organism evidence="3 4">
    <name type="scientific">Dictyobacter kobayashii</name>
    <dbReference type="NCBI Taxonomy" id="2014872"/>
    <lineage>
        <taxon>Bacteria</taxon>
        <taxon>Bacillati</taxon>
        <taxon>Chloroflexota</taxon>
        <taxon>Ktedonobacteria</taxon>
        <taxon>Ktedonobacterales</taxon>
        <taxon>Dictyobacteraceae</taxon>
        <taxon>Dictyobacter</taxon>
    </lineage>
</organism>
<dbReference type="Pfam" id="PF01695">
    <property type="entry name" value="IstB_IS21"/>
    <property type="match status" value="1"/>
</dbReference>
<name>A0A402AJW2_9CHLR</name>